<dbReference type="OrthoDB" id="679959at2759"/>
<keyword evidence="8" id="KW-1185">Reference proteome</keyword>
<reference evidence="7 8" key="1">
    <citation type="journal article" date="2013" name="BMC Genomics">
        <title>The miniature genome of a carnivorous plant Genlisea aurea contains a low number of genes and short non-coding sequences.</title>
        <authorList>
            <person name="Leushkin E.V."/>
            <person name="Sutormin R.A."/>
            <person name="Nabieva E.R."/>
            <person name="Penin A.A."/>
            <person name="Kondrashov A.S."/>
            <person name="Logacheva M.D."/>
        </authorList>
    </citation>
    <scope>NUCLEOTIDE SEQUENCE [LARGE SCALE GENOMIC DNA]</scope>
</reference>
<dbReference type="GO" id="GO:0016020">
    <property type="term" value="C:membrane"/>
    <property type="evidence" value="ECO:0007669"/>
    <property type="project" value="UniProtKB-SubCell"/>
</dbReference>
<dbReference type="Pfam" id="PF05055">
    <property type="entry name" value="DUF677"/>
    <property type="match status" value="1"/>
</dbReference>
<evidence type="ECO:0000256" key="6">
    <source>
        <dbReference type="SAM" id="Phobius"/>
    </source>
</evidence>
<dbReference type="Proteomes" id="UP000015453">
    <property type="component" value="Unassembled WGS sequence"/>
</dbReference>
<comment type="subcellular location">
    <subcellularLocation>
        <location evidence="1">Membrane</location>
    </subcellularLocation>
</comment>
<evidence type="ECO:0000256" key="3">
    <source>
        <dbReference type="ARBA" id="ARBA00022692"/>
    </source>
</evidence>
<organism evidence="7 8">
    <name type="scientific">Genlisea aurea</name>
    <dbReference type="NCBI Taxonomy" id="192259"/>
    <lineage>
        <taxon>Eukaryota</taxon>
        <taxon>Viridiplantae</taxon>
        <taxon>Streptophyta</taxon>
        <taxon>Embryophyta</taxon>
        <taxon>Tracheophyta</taxon>
        <taxon>Spermatophyta</taxon>
        <taxon>Magnoliopsida</taxon>
        <taxon>eudicotyledons</taxon>
        <taxon>Gunneridae</taxon>
        <taxon>Pentapetalae</taxon>
        <taxon>asterids</taxon>
        <taxon>lamiids</taxon>
        <taxon>Lamiales</taxon>
        <taxon>Lentibulariaceae</taxon>
        <taxon>Genlisea</taxon>
    </lineage>
</organism>
<accession>S8D2W7</accession>
<protein>
    <submittedName>
        <fullName evidence="7">Uncharacterized protein</fullName>
    </submittedName>
</protein>
<name>S8D2W7_9LAMI</name>
<dbReference type="EMBL" id="AUSU01000325">
    <property type="protein sequence ID" value="EPS73740.1"/>
    <property type="molecule type" value="Genomic_DNA"/>
</dbReference>
<dbReference type="InterPro" id="IPR007749">
    <property type="entry name" value="DUF677"/>
</dbReference>
<evidence type="ECO:0000313" key="8">
    <source>
        <dbReference type="Proteomes" id="UP000015453"/>
    </source>
</evidence>
<comment type="similarity">
    <text evidence="2">Belongs to the UPF0496 family.</text>
</comment>
<evidence type="ECO:0000256" key="4">
    <source>
        <dbReference type="ARBA" id="ARBA00022989"/>
    </source>
</evidence>
<proteinExistence type="inferred from homology"/>
<keyword evidence="3 6" id="KW-0812">Transmembrane</keyword>
<gene>
    <name evidence="7" type="ORF">M569_01016</name>
</gene>
<comment type="caution">
    <text evidence="7">The sequence shown here is derived from an EMBL/GenBank/DDBJ whole genome shotgun (WGS) entry which is preliminary data.</text>
</comment>
<evidence type="ECO:0000256" key="2">
    <source>
        <dbReference type="ARBA" id="ARBA00009074"/>
    </source>
</evidence>
<evidence type="ECO:0000256" key="5">
    <source>
        <dbReference type="ARBA" id="ARBA00023136"/>
    </source>
</evidence>
<keyword evidence="5 6" id="KW-0472">Membrane</keyword>
<evidence type="ECO:0000313" key="7">
    <source>
        <dbReference type="EMBL" id="EPS73740.1"/>
    </source>
</evidence>
<feature type="non-terminal residue" evidence="7">
    <location>
        <position position="240"/>
    </location>
</feature>
<feature type="transmembrane region" description="Helical" evidence="6">
    <location>
        <begin position="213"/>
        <end position="234"/>
    </location>
</feature>
<dbReference type="PANTHER" id="PTHR31113">
    <property type="entry name" value="UPF0496 PROTEIN 3-RELATED"/>
    <property type="match status" value="1"/>
</dbReference>
<keyword evidence="4 6" id="KW-1133">Transmembrane helix</keyword>
<dbReference type="PANTHER" id="PTHR31113:SF3">
    <property type="entry name" value="UPF0496 PROTEIN 1"/>
    <property type="match status" value="1"/>
</dbReference>
<dbReference type="AlphaFoldDB" id="S8D2W7"/>
<sequence length="240" mass="26428">NSTSRRRPPETAPSAEDLSRYESACLADPRLRSFDSGLRERAGRAIDSIAVGSGGDDVRCLPLESLSQVTECLMEMNQEVVKIILQSRRGIWKNKELSDLVDDYFDTSLRTLDFCTALESCLRRAAHIESIINVALHKFREESSGENGGKYAGTLAELKKFRTAGDPFAGDFFKVFNSVSSGQISMLERLNSRKRKLDKKLANLKTYRRISSVIFITAFAAVLVCSVVAAALTAPPALTA</sequence>
<evidence type="ECO:0000256" key="1">
    <source>
        <dbReference type="ARBA" id="ARBA00004370"/>
    </source>
</evidence>
<feature type="non-terminal residue" evidence="7">
    <location>
        <position position="1"/>
    </location>
</feature>